<organism evidence="1">
    <name type="scientific">Streptococcus agalactiae</name>
    <dbReference type="NCBI Taxonomy" id="1311"/>
    <lineage>
        <taxon>Bacteria</taxon>
        <taxon>Bacillati</taxon>
        <taxon>Bacillota</taxon>
        <taxon>Bacilli</taxon>
        <taxon>Lactobacillales</taxon>
        <taxon>Streptococcaceae</taxon>
        <taxon>Streptococcus</taxon>
    </lineage>
</organism>
<evidence type="ECO:0000313" key="1">
    <source>
        <dbReference type="EMBL" id="AHH31490.1"/>
    </source>
</evidence>
<reference evidence="1" key="1">
    <citation type="journal article" date="2014" name="Antimicrob. Agents Chemother.">
        <title>Genetic Environment of the lnu(B) Gene in a Streptococcus agalactiae Clinical Isolate.</title>
        <authorList>
            <person name="Montilla A."/>
            <person name="Zavala A."/>
            <person name="Caceres Caceres R."/>
            <person name="Cittadini R."/>
            <person name="Vay C."/>
            <person name="Gutkind G."/>
            <person name="Famiglietti A."/>
            <person name="Bonofiglio L."/>
            <person name="Mollerach M."/>
        </authorList>
    </citation>
    <scope>NUCLEOTIDE SEQUENCE</scope>
    <source>
        <strain evidence="1">SGB76</strain>
    </source>
</reference>
<name>A0A067YSA8_STRAG</name>
<proteinExistence type="predicted"/>
<sequence>MDALFKSIFDCTCKDINRFIKNLTAKNWVFVNYNPVRWETIKESLRIQFPKVNLNFHSFDLTLFFIWVTSGIRYIEASSEQHLNDIDEFNINRNGLIGAFTTRLRPNFTV</sequence>
<accession>A0A067YSA8</accession>
<dbReference type="EMBL" id="KF772204">
    <property type="protein sequence ID" value="AHH31490.1"/>
    <property type="molecule type" value="Genomic_DNA"/>
</dbReference>
<dbReference type="AlphaFoldDB" id="A0A067YSA8"/>
<protein>
    <submittedName>
        <fullName evidence="1">Uncharacterized protein</fullName>
    </submittedName>
</protein>